<dbReference type="Proteomes" id="UP001378188">
    <property type="component" value="Unassembled WGS sequence"/>
</dbReference>
<dbReference type="GO" id="GO:0003723">
    <property type="term" value="F:RNA binding"/>
    <property type="evidence" value="ECO:0007669"/>
    <property type="project" value="UniProtKB-KW"/>
</dbReference>
<feature type="compositionally biased region" description="Polar residues" evidence="2">
    <location>
        <begin position="77"/>
        <end position="86"/>
    </location>
</feature>
<feature type="region of interest" description="Disordered" evidence="2">
    <location>
        <begin position="73"/>
        <end position="132"/>
    </location>
</feature>
<sequence length="132" mass="14788">MSDSQRIDKWLWHARVAKTRTLAAELVSGGHVRLNRTKVGKPSQIVRHGDVVTIAVRDTVRILRIEAIAERRGPASQAATTYTDLSPPTERTETPAAGAIHRPRGAGRPTKRDRRQMDAWKEHPRMPDDGEI</sequence>
<name>A0AAW9RN22_9HYPH</name>
<dbReference type="Gene3D" id="3.10.290.10">
    <property type="entry name" value="RNA-binding S4 domain"/>
    <property type="match status" value="1"/>
</dbReference>
<comment type="caution">
    <text evidence="4">The sequence shown here is derived from an EMBL/GenBank/DDBJ whole genome shotgun (WGS) entry which is preliminary data.</text>
</comment>
<gene>
    <name evidence="4" type="ORF">V3328_02340</name>
</gene>
<reference evidence="4 5" key="1">
    <citation type="submission" date="2024-02" db="EMBL/GenBank/DDBJ databases">
        <title>Genome analysis and characterization of Microbaculum marinisediminis sp. nov., isolated from marine sediment.</title>
        <authorList>
            <person name="Du Z.-J."/>
            <person name="Ye Y.-Q."/>
            <person name="Zhang Z.-R."/>
            <person name="Yuan S.-M."/>
            <person name="Zhang X.-Y."/>
        </authorList>
    </citation>
    <scope>NUCLEOTIDE SEQUENCE [LARGE SCALE GENOMIC DNA]</scope>
    <source>
        <strain evidence="4 5">SDUM1044001</strain>
    </source>
</reference>
<dbReference type="EMBL" id="JAZHOF010000001">
    <property type="protein sequence ID" value="MEJ8570298.1"/>
    <property type="molecule type" value="Genomic_DNA"/>
</dbReference>
<evidence type="ECO:0000313" key="4">
    <source>
        <dbReference type="EMBL" id="MEJ8570298.1"/>
    </source>
</evidence>
<dbReference type="PROSITE" id="PS50889">
    <property type="entry name" value="S4"/>
    <property type="match status" value="1"/>
</dbReference>
<evidence type="ECO:0000256" key="2">
    <source>
        <dbReference type="SAM" id="MobiDB-lite"/>
    </source>
</evidence>
<dbReference type="CDD" id="cd00165">
    <property type="entry name" value="S4"/>
    <property type="match status" value="1"/>
</dbReference>
<organism evidence="4 5">
    <name type="scientific">Microbaculum marinum</name>
    <dbReference type="NCBI Taxonomy" id="1764581"/>
    <lineage>
        <taxon>Bacteria</taxon>
        <taxon>Pseudomonadati</taxon>
        <taxon>Pseudomonadota</taxon>
        <taxon>Alphaproteobacteria</taxon>
        <taxon>Hyphomicrobiales</taxon>
        <taxon>Tepidamorphaceae</taxon>
        <taxon>Microbaculum</taxon>
    </lineage>
</organism>
<dbReference type="InterPro" id="IPR002942">
    <property type="entry name" value="S4_RNA-bd"/>
</dbReference>
<dbReference type="SMART" id="SM00363">
    <property type="entry name" value="S4"/>
    <property type="match status" value="1"/>
</dbReference>
<feature type="domain" description="RNA-binding S4" evidence="3">
    <location>
        <begin position="5"/>
        <end position="68"/>
    </location>
</feature>
<evidence type="ECO:0000259" key="3">
    <source>
        <dbReference type="SMART" id="SM00363"/>
    </source>
</evidence>
<accession>A0AAW9RN22</accession>
<dbReference type="InterPro" id="IPR036986">
    <property type="entry name" value="S4_RNA-bd_sf"/>
</dbReference>
<dbReference type="SUPFAM" id="SSF55174">
    <property type="entry name" value="Alpha-L RNA-binding motif"/>
    <property type="match status" value="1"/>
</dbReference>
<dbReference type="RefSeq" id="WP_340328031.1">
    <property type="nucleotide sequence ID" value="NZ_JAZHOF010000001.1"/>
</dbReference>
<keyword evidence="5" id="KW-1185">Reference proteome</keyword>
<evidence type="ECO:0000313" key="5">
    <source>
        <dbReference type="Proteomes" id="UP001378188"/>
    </source>
</evidence>
<keyword evidence="1" id="KW-0694">RNA-binding</keyword>
<dbReference type="AlphaFoldDB" id="A0AAW9RN22"/>
<protein>
    <submittedName>
        <fullName evidence="4">RNA-binding S4 domain-containing protein</fullName>
    </submittedName>
</protein>
<dbReference type="Pfam" id="PF01479">
    <property type="entry name" value="S4"/>
    <property type="match status" value="1"/>
</dbReference>
<proteinExistence type="predicted"/>
<feature type="compositionally biased region" description="Basic residues" evidence="2">
    <location>
        <begin position="101"/>
        <end position="114"/>
    </location>
</feature>
<evidence type="ECO:0000256" key="1">
    <source>
        <dbReference type="PROSITE-ProRule" id="PRU00182"/>
    </source>
</evidence>
<feature type="compositionally biased region" description="Basic and acidic residues" evidence="2">
    <location>
        <begin position="115"/>
        <end position="132"/>
    </location>
</feature>